<evidence type="ECO:0008006" key="4">
    <source>
        <dbReference type="Google" id="ProtNLM"/>
    </source>
</evidence>
<feature type="region of interest" description="Disordered" evidence="1">
    <location>
        <begin position="76"/>
        <end position="122"/>
    </location>
</feature>
<feature type="compositionally biased region" description="Gly residues" evidence="1">
    <location>
        <begin position="106"/>
        <end position="116"/>
    </location>
</feature>
<feature type="compositionally biased region" description="Gly residues" evidence="1">
    <location>
        <begin position="80"/>
        <end position="93"/>
    </location>
</feature>
<name>A0A2V0P0U3_9CHLO</name>
<keyword evidence="3" id="KW-1185">Reference proteome</keyword>
<dbReference type="Pfam" id="PF09696">
    <property type="entry name" value="Ctf8"/>
    <property type="match status" value="1"/>
</dbReference>
<gene>
    <name evidence="2" type="ORF">Rsub_06619</name>
</gene>
<dbReference type="GO" id="GO:0031390">
    <property type="term" value="C:Ctf18 RFC-like complex"/>
    <property type="evidence" value="ECO:0007669"/>
    <property type="project" value="InterPro"/>
</dbReference>
<sequence length="158" mass="15912">MLLPLVSGPSGELVEWALVELQGRVEQQLDIEPGTPLPVGTLQLSAASKDVVQLQVGYHLMEGKKVPLKKPLAILEKRSGGGSGGGGGGGGMEVDGAGPSGRESGSAGGGGGGGGEEGAEEQQGAACSYEIIGVIRHKYLFKNRPKALISKPTGRVGG</sequence>
<dbReference type="PANTHER" id="PTHR47475">
    <property type="entry name" value="CHROMOSOME TRANSMISSION FIDELITY PROTEIN 8"/>
    <property type="match status" value="1"/>
</dbReference>
<dbReference type="PANTHER" id="PTHR47475:SF2">
    <property type="entry name" value="CHROMOSOME TRANSMISSION FIDELITY PROTEIN 8"/>
    <property type="match status" value="1"/>
</dbReference>
<reference evidence="2 3" key="1">
    <citation type="journal article" date="2018" name="Sci. Rep.">
        <title>Raphidocelis subcapitata (=Pseudokirchneriella subcapitata) provides an insight into genome evolution and environmental adaptations in the Sphaeropleales.</title>
        <authorList>
            <person name="Suzuki S."/>
            <person name="Yamaguchi H."/>
            <person name="Nakajima N."/>
            <person name="Kawachi M."/>
        </authorList>
    </citation>
    <scope>NUCLEOTIDE SEQUENCE [LARGE SCALE GENOMIC DNA]</scope>
    <source>
        <strain evidence="2 3">NIES-35</strain>
    </source>
</reference>
<dbReference type="AlphaFoldDB" id="A0A2V0P0U3"/>
<evidence type="ECO:0000313" key="2">
    <source>
        <dbReference type="EMBL" id="GBF93486.1"/>
    </source>
</evidence>
<organism evidence="2 3">
    <name type="scientific">Raphidocelis subcapitata</name>
    <dbReference type="NCBI Taxonomy" id="307507"/>
    <lineage>
        <taxon>Eukaryota</taxon>
        <taxon>Viridiplantae</taxon>
        <taxon>Chlorophyta</taxon>
        <taxon>core chlorophytes</taxon>
        <taxon>Chlorophyceae</taxon>
        <taxon>CS clade</taxon>
        <taxon>Sphaeropleales</taxon>
        <taxon>Selenastraceae</taxon>
        <taxon>Raphidocelis</taxon>
    </lineage>
</organism>
<dbReference type="Proteomes" id="UP000247498">
    <property type="component" value="Unassembled WGS sequence"/>
</dbReference>
<dbReference type="STRING" id="307507.A0A2V0P0U3"/>
<dbReference type="FunCoup" id="A0A2V0P0U3">
    <property type="interactions" value="1565"/>
</dbReference>
<dbReference type="OrthoDB" id="121932at2759"/>
<feature type="compositionally biased region" description="Low complexity" evidence="1">
    <location>
        <begin position="96"/>
        <end position="105"/>
    </location>
</feature>
<protein>
    <recommendedName>
        <fullName evidence="4">Chromosome transmission fidelity protein 8</fullName>
    </recommendedName>
</protein>
<evidence type="ECO:0000256" key="1">
    <source>
        <dbReference type="SAM" id="MobiDB-lite"/>
    </source>
</evidence>
<proteinExistence type="predicted"/>
<dbReference type="EMBL" id="BDRX01000041">
    <property type="protein sequence ID" value="GBF93486.1"/>
    <property type="molecule type" value="Genomic_DNA"/>
</dbReference>
<accession>A0A2V0P0U3</accession>
<comment type="caution">
    <text evidence="2">The sequence shown here is derived from an EMBL/GenBank/DDBJ whole genome shotgun (WGS) entry which is preliminary data.</text>
</comment>
<evidence type="ECO:0000313" key="3">
    <source>
        <dbReference type="Proteomes" id="UP000247498"/>
    </source>
</evidence>
<dbReference type="InterPro" id="IPR018607">
    <property type="entry name" value="Ctf8"/>
</dbReference>
<dbReference type="InParanoid" id="A0A2V0P0U3"/>
<dbReference type="GO" id="GO:0007064">
    <property type="term" value="P:mitotic sister chromatid cohesion"/>
    <property type="evidence" value="ECO:0007669"/>
    <property type="project" value="InterPro"/>
</dbReference>